<keyword evidence="2" id="KW-1185">Reference proteome</keyword>
<organism evidence="1 2">
    <name type="scientific">Helianthus annuus</name>
    <name type="common">Common sunflower</name>
    <dbReference type="NCBI Taxonomy" id="4232"/>
    <lineage>
        <taxon>Eukaryota</taxon>
        <taxon>Viridiplantae</taxon>
        <taxon>Streptophyta</taxon>
        <taxon>Embryophyta</taxon>
        <taxon>Tracheophyta</taxon>
        <taxon>Spermatophyta</taxon>
        <taxon>Magnoliopsida</taxon>
        <taxon>eudicotyledons</taxon>
        <taxon>Gunneridae</taxon>
        <taxon>Pentapetalae</taxon>
        <taxon>asterids</taxon>
        <taxon>campanulids</taxon>
        <taxon>Asterales</taxon>
        <taxon>Asteraceae</taxon>
        <taxon>Asteroideae</taxon>
        <taxon>Heliantheae alliance</taxon>
        <taxon>Heliantheae</taxon>
        <taxon>Helianthus</taxon>
    </lineage>
</organism>
<evidence type="ECO:0000313" key="2">
    <source>
        <dbReference type="Proteomes" id="UP000215914"/>
    </source>
</evidence>
<dbReference type="EMBL" id="CM007891">
    <property type="protein sequence ID" value="OTG34911.1"/>
    <property type="molecule type" value="Genomic_DNA"/>
</dbReference>
<dbReference type="Proteomes" id="UP000215914">
    <property type="component" value="Chromosome 2"/>
</dbReference>
<proteinExistence type="predicted"/>
<sequence>MTKRVLISSFYKVKSMKGFSDRILMMLRSGLQRNTPQCLIFYQSTPPCTVAAGIH</sequence>
<reference evidence="2" key="1">
    <citation type="journal article" date="2017" name="Nature">
        <title>The sunflower genome provides insights into oil metabolism, flowering and Asterid evolution.</title>
        <authorList>
            <person name="Badouin H."/>
            <person name="Gouzy J."/>
            <person name="Grassa C.J."/>
            <person name="Murat F."/>
            <person name="Staton S.E."/>
            <person name="Cottret L."/>
            <person name="Lelandais-Briere C."/>
            <person name="Owens G.L."/>
            <person name="Carrere S."/>
            <person name="Mayjonade B."/>
            <person name="Legrand L."/>
            <person name="Gill N."/>
            <person name="Kane N.C."/>
            <person name="Bowers J.E."/>
            <person name="Hubner S."/>
            <person name="Bellec A."/>
            <person name="Berard A."/>
            <person name="Berges H."/>
            <person name="Blanchet N."/>
            <person name="Boniface M.C."/>
            <person name="Brunel D."/>
            <person name="Catrice O."/>
            <person name="Chaidir N."/>
            <person name="Claudel C."/>
            <person name="Donnadieu C."/>
            <person name="Faraut T."/>
            <person name="Fievet G."/>
            <person name="Helmstetter N."/>
            <person name="King M."/>
            <person name="Knapp S.J."/>
            <person name="Lai Z."/>
            <person name="Le Paslier M.C."/>
            <person name="Lippi Y."/>
            <person name="Lorenzon L."/>
            <person name="Mandel J.R."/>
            <person name="Marage G."/>
            <person name="Marchand G."/>
            <person name="Marquand E."/>
            <person name="Bret-Mestries E."/>
            <person name="Morien E."/>
            <person name="Nambeesan S."/>
            <person name="Nguyen T."/>
            <person name="Pegot-Espagnet P."/>
            <person name="Pouilly N."/>
            <person name="Raftis F."/>
            <person name="Sallet E."/>
            <person name="Schiex T."/>
            <person name="Thomas J."/>
            <person name="Vandecasteele C."/>
            <person name="Vares D."/>
            <person name="Vear F."/>
            <person name="Vautrin S."/>
            <person name="Crespi M."/>
            <person name="Mangin B."/>
            <person name="Burke J.M."/>
            <person name="Salse J."/>
            <person name="Munos S."/>
            <person name="Vincourt P."/>
            <person name="Rieseberg L.H."/>
            <person name="Langlade N.B."/>
        </authorList>
    </citation>
    <scope>NUCLEOTIDE SEQUENCE [LARGE SCALE GENOMIC DNA]</scope>
    <source>
        <strain evidence="2">cv. SF193</strain>
    </source>
</reference>
<gene>
    <name evidence="1" type="ORF">HannXRQ_Chr02g0051031</name>
</gene>
<protein>
    <submittedName>
        <fullName evidence="1">Uncharacterized protein</fullName>
    </submittedName>
</protein>
<dbReference type="InParanoid" id="A0A251VJM5"/>
<evidence type="ECO:0000313" key="1">
    <source>
        <dbReference type="EMBL" id="OTG34911.1"/>
    </source>
</evidence>
<name>A0A251VJM5_HELAN</name>
<accession>A0A251VJM5</accession>
<dbReference type="AlphaFoldDB" id="A0A251VJM5"/>